<evidence type="ECO:0000259" key="11">
    <source>
        <dbReference type="SMART" id="SM00474"/>
    </source>
</evidence>
<sequence>MTFDTDWNDDAEEELRAIEIAYASTKRKSSDFDHVSGDESSAPRRRLPAWANGASPSISSPDDLGSEIVRCISNVDRPSGSCLRNDLWTFSPTPCRVNLKLKHPIFTFDGRTVYSRTLTEVERSTIEILDKIKHLKHNADEISLGFDIEWRPVFRTGWFGLGFPNSIPNNLKRQTLPKTAVLQICMDSSDCYVMHIIHSGVPPILKSLLEDPSSSKVGIGIGGDATKISRDYNVCVTPLVDLSKYANLKLGGAPKNWGLSSLTEALTCKELLKPYKIRLGNWEANELSKEQLHYAATDAFASWYLYQILKTFPDPKPES</sequence>
<accession>A0ABR2M267</accession>
<keyword evidence="6" id="KW-0460">Magnesium</keyword>
<evidence type="ECO:0000313" key="13">
    <source>
        <dbReference type="Proteomes" id="UP001412067"/>
    </source>
</evidence>
<keyword evidence="2" id="KW-0540">Nuclease</keyword>
<dbReference type="Proteomes" id="UP001412067">
    <property type="component" value="Unassembled WGS sequence"/>
</dbReference>
<evidence type="ECO:0000256" key="4">
    <source>
        <dbReference type="ARBA" id="ARBA00022801"/>
    </source>
</evidence>
<reference evidence="12 13" key="1">
    <citation type="journal article" date="2022" name="Nat. Plants">
        <title>Genomes of leafy and leafless Platanthera orchids illuminate the evolution of mycoheterotrophy.</title>
        <authorList>
            <person name="Li M.H."/>
            <person name="Liu K.W."/>
            <person name="Li Z."/>
            <person name="Lu H.C."/>
            <person name="Ye Q.L."/>
            <person name="Zhang D."/>
            <person name="Wang J.Y."/>
            <person name="Li Y.F."/>
            <person name="Zhong Z.M."/>
            <person name="Liu X."/>
            <person name="Yu X."/>
            <person name="Liu D.K."/>
            <person name="Tu X.D."/>
            <person name="Liu B."/>
            <person name="Hao Y."/>
            <person name="Liao X.Y."/>
            <person name="Jiang Y.T."/>
            <person name="Sun W.H."/>
            <person name="Chen J."/>
            <person name="Chen Y.Q."/>
            <person name="Ai Y."/>
            <person name="Zhai J.W."/>
            <person name="Wu S.S."/>
            <person name="Zhou Z."/>
            <person name="Hsiao Y.Y."/>
            <person name="Wu W.L."/>
            <person name="Chen Y.Y."/>
            <person name="Lin Y.F."/>
            <person name="Hsu J.L."/>
            <person name="Li C.Y."/>
            <person name="Wang Z.W."/>
            <person name="Zhao X."/>
            <person name="Zhong W.Y."/>
            <person name="Ma X.K."/>
            <person name="Ma L."/>
            <person name="Huang J."/>
            <person name="Chen G.Z."/>
            <person name="Huang M.Z."/>
            <person name="Huang L."/>
            <person name="Peng D.H."/>
            <person name="Luo Y.B."/>
            <person name="Zou S.Q."/>
            <person name="Chen S.P."/>
            <person name="Lan S."/>
            <person name="Tsai W.C."/>
            <person name="Van de Peer Y."/>
            <person name="Liu Z.J."/>
        </authorList>
    </citation>
    <scope>NUCLEOTIDE SEQUENCE [LARGE SCALE GENOMIC DNA]</scope>
    <source>
        <strain evidence="12">Lor288</strain>
    </source>
</reference>
<evidence type="ECO:0000256" key="1">
    <source>
        <dbReference type="ARBA" id="ARBA00004123"/>
    </source>
</evidence>
<dbReference type="EMBL" id="JBBWWR010000013">
    <property type="protein sequence ID" value="KAK8956190.1"/>
    <property type="molecule type" value="Genomic_DNA"/>
</dbReference>
<organism evidence="12 13">
    <name type="scientific">Platanthera guangdongensis</name>
    <dbReference type="NCBI Taxonomy" id="2320717"/>
    <lineage>
        <taxon>Eukaryota</taxon>
        <taxon>Viridiplantae</taxon>
        <taxon>Streptophyta</taxon>
        <taxon>Embryophyta</taxon>
        <taxon>Tracheophyta</taxon>
        <taxon>Spermatophyta</taxon>
        <taxon>Magnoliopsida</taxon>
        <taxon>Liliopsida</taxon>
        <taxon>Asparagales</taxon>
        <taxon>Orchidaceae</taxon>
        <taxon>Orchidoideae</taxon>
        <taxon>Orchideae</taxon>
        <taxon>Orchidinae</taxon>
        <taxon>Platanthera</taxon>
    </lineage>
</organism>
<evidence type="ECO:0000256" key="2">
    <source>
        <dbReference type="ARBA" id="ARBA00022722"/>
    </source>
</evidence>
<keyword evidence="3" id="KW-0479">Metal-binding</keyword>
<dbReference type="Pfam" id="PF01612">
    <property type="entry name" value="DNA_pol_A_exo1"/>
    <property type="match status" value="1"/>
</dbReference>
<evidence type="ECO:0000256" key="6">
    <source>
        <dbReference type="ARBA" id="ARBA00022842"/>
    </source>
</evidence>
<keyword evidence="7" id="KW-0539">Nucleus</keyword>
<comment type="subcellular location">
    <subcellularLocation>
        <location evidence="1">Nucleus</location>
    </subcellularLocation>
</comment>
<evidence type="ECO:0000313" key="12">
    <source>
        <dbReference type="EMBL" id="KAK8956190.1"/>
    </source>
</evidence>
<evidence type="ECO:0000256" key="8">
    <source>
        <dbReference type="ARBA" id="ARBA00040531"/>
    </source>
</evidence>
<evidence type="ECO:0000256" key="9">
    <source>
        <dbReference type="ARBA" id="ARBA00042761"/>
    </source>
</evidence>
<feature type="domain" description="3'-5' exonuclease" evidence="11">
    <location>
        <begin position="126"/>
        <end position="314"/>
    </location>
</feature>
<feature type="region of interest" description="Disordered" evidence="10">
    <location>
        <begin position="26"/>
        <end position="58"/>
    </location>
</feature>
<dbReference type="InterPro" id="IPR012337">
    <property type="entry name" value="RNaseH-like_sf"/>
</dbReference>
<gene>
    <name evidence="12" type="primary">WEX</name>
    <name evidence="12" type="ORF">KSP40_PGU014500</name>
</gene>
<dbReference type="SUPFAM" id="SSF53098">
    <property type="entry name" value="Ribonuclease H-like"/>
    <property type="match status" value="1"/>
</dbReference>
<evidence type="ECO:0000256" key="10">
    <source>
        <dbReference type="SAM" id="MobiDB-lite"/>
    </source>
</evidence>
<dbReference type="InterPro" id="IPR002562">
    <property type="entry name" value="3'-5'_exonuclease_dom"/>
</dbReference>
<evidence type="ECO:0000256" key="5">
    <source>
        <dbReference type="ARBA" id="ARBA00022839"/>
    </source>
</evidence>
<dbReference type="InterPro" id="IPR051132">
    <property type="entry name" value="3-5_Exonuclease_domain"/>
</dbReference>
<keyword evidence="4" id="KW-0378">Hydrolase</keyword>
<dbReference type="PANTHER" id="PTHR13620:SF109">
    <property type="entry name" value="3'-5' EXONUCLEASE"/>
    <property type="match status" value="1"/>
</dbReference>
<comment type="caution">
    <text evidence="12">The sequence shown here is derived from an EMBL/GenBank/DDBJ whole genome shotgun (WGS) entry which is preliminary data.</text>
</comment>
<proteinExistence type="predicted"/>
<protein>
    <recommendedName>
        <fullName evidence="8">3'-5' exonuclease</fullName>
    </recommendedName>
    <alternativeName>
        <fullName evidence="9">Werner Syndrome-like exonuclease</fullName>
    </alternativeName>
</protein>
<evidence type="ECO:0000256" key="3">
    <source>
        <dbReference type="ARBA" id="ARBA00022723"/>
    </source>
</evidence>
<dbReference type="InterPro" id="IPR036397">
    <property type="entry name" value="RNaseH_sf"/>
</dbReference>
<dbReference type="SMART" id="SM00474">
    <property type="entry name" value="35EXOc"/>
    <property type="match status" value="1"/>
</dbReference>
<name>A0ABR2M267_9ASPA</name>
<keyword evidence="13" id="KW-1185">Reference proteome</keyword>
<feature type="compositionally biased region" description="Basic and acidic residues" evidence="10">
    <location>
        <begin position="28"/>
        <end position="37"/>
    </location>
</feature>
<dbReference type="CDD" id="cd06141">
    <property type="entry name" value="WRN_exo"/>
    <property type="match status" value="1"/>
</dbReference>
<dbReference type="Gene3D" id="3.30.420.10">
    <property type="entry name" value="Ribonuclease H-like superfamily/Ribonuclease H"/>
    <property type="match status" value="1"/>
</dbReference>
<dbReference type="PANTHER" id="PTHR13620">
    <property type="entry name" value="3-5 EXONUCLEASE"/>
    <property type="match status" value="1"/>
</dbReference>
<keyword evidence="5" id="KW-0269">Exonuclease</keyword>
<evidence type="ECO:0000256" key="7">
    <source>
        <dbReference type="ARBA" id="ARBA00023242"/>
    </source>
</evidence>